<dbReference type="AlphaFoldDB" id="A0A1L7WKV6"/>
<sequence>MATANKVSRIEVPHARQRLPRKAKGRYLVPITDIEVTEPELTGKSVNVLKHRIDGDAPTNMNDKTFEFVTLTSEPTSTTLRETSKQVRKQAMHDYLRKQNQQSATGVIEVVESSKLQEHFQYKGKFKLNTWSHKTKTKAILARRERATNEEENVASQEEPVPFNNFSNSDTLTRINSWRPIERSGPLQRIFSPSASSLDPFDTLAIRLGPQSEKLLVHYSTVYTMNSVAINAEGNFFSFVKTDPALFHSILYLVALHHDLCYGLVDSPICLYHGVEAFRIINERLENNFVFDDVTIAAVAMLVNKENLSGRYGLSKMHMQGLKQMVQTRGGAQNLSGVFQRIVTWSDFCFSNVWNIQPSFPRLPSIPPTSPIPTSLSTDLESEQLKASHLLGASSPIIPIISNLRTLTHLLSSSNSSSHTKSARMHASDLIYDTEYSLLALNPPSLDPDSFNFALSNCAFTFESLPLRTALHLYLYLSIRLVPTSSELVRKMVARLRDALEEVKEWWESNEKKMWLLWILFVGAVATRRELEERWWFIDELRRLCTEMRIWDVQNLKAMLRGVLWEEEWCGEKAEAIWEEVVAQGKSMYEVDSRILCRILECIAEIPSHAPDFALSCPTNPEDRDGGLHPYIANLSQIVELFAGSMDWGLCMLWPKSDAAASTRPETNIFRTPKKSSVPYISPWTRDIPFMQSPCHYCDTVHLDFKDIVGCRYRYHYPVPPPSDASAVSSTQSITGGDNITPEFTHQDATDQAVDQGPNLALRSVANQPSKISRRTQKREKWASIKDEVHQCYVVQGMTLEKTMAAVEHKYSFKASLRKWKMQIKEWKFDKNISKAQMAILVAKAEKRARNGNKQTAFYYKGKEIRSEKLVSFQKRSMTERTIPASPSAATPSDTTYETPRDDGAVNHLSRNASIGASSSTNTISPRRKSQGTGLRDLQRGPVCG</sequence>
<reference evidence="3 4" key="1">
    <citation type="submission" date="2016-03" db="EMBL/GenBank/DDBJ databases">
        <authorList>
            <person name="Ploux O."/>
        </authorList>
    </citation>
    <scope>NUCLEOTIDE SEQUENCE [LARGE SCALE GENOMIC DNA]</scope>
    <source>
        <strain evidence="3 4">UAMH 11012</strain>
    </source>
</reference>
<evidence type="ECO:0000313" key="4">
    <source>
        <dbReference type="Proteomes" id="UP000184330"/>
    </source>
</evidence>
<feature type="compositionally biased region" description="Polar residues" evidence="1">
    <location>
        <begin position="888"/>
        <end position="898"/>
    </location>
</feature>
<dbReference type="InterPro" id="IPR021858">
    <property type="entry name" value="Fun_TF"/>
</dbReference>
<feature type="domain" description="Clr5" evidence="2">
    <location>
        <begin position="779"/>
        <end position="831"/>
    </location>
</feature>
<dbReference type="EMBL" id="FJOG01000003">
    <property type="protein sequence ID" value="CZR53411.1"/>
    <property type="molecule type" value="Genomic_DNA"/>
</dbReference>
<proteinExistence type="predicted"/>
<dbReference type="InterPro" id="IPR025676">
    <property type="entry name" value="Clr5_dom"/>
</dbReference>
<gene>
    <name evidence="3" type="ORF">PAC_03289</name>
</gene>
<name>A0A1L7WKV6_9HELO</name>
<dbReference type="OrthoDB" id="4158087at2759"/>
<feature type="compositionally biased region" description="Polar residues" evidence="1">
    <location>
        <begin position="909"/>
        <end position="925"/>
    </location>
</feature>
<organism evidence="3 4">
    <name type="scientific">Phialocephala subalpina</name>
    <dbReference type="NCBI Taxonomy" id="576137"/>
    <lineage>
        <taxon>Eukaryota</taxon>
        <taxon>Fungi</taxon>
        <taxon>Dikarya</taxon>
        <taxon>Ascomycota</taxon>
        <taxon>Pezizomycotina</taxon>
        <taxon>Leotiomycetes</taxon>
        <taxon>Helotiales</taxon>
        <taxon>Mollisiaceae</taxon>
        <taxon>Phialocephala</taxon>
        <taxon>Phialocephala fortinii species complex</taxon>
    </lineage>
</organism>
<dbReference type="Pfam" id="PF14420">
    <property type="entry name" value="Clr5"/>
    <property type="match status" value="1"/>
</dbReference>
<dbReference type="PANTHER" id="PTHR37540">
    <property type="entry name" value="TRANSCRIPTION FACTOR (ACR-2), PUTATIVE-RELATED-RELATED"/>
    <property type="match status" value="1"/>
</dbReference>
<dbReference type="STRING" id="576137.A0A1L7WKV6"/>
<dbReference type="Proteomes" id="UP000184330">
    <property type="component" value="Unassembled WGS sequence"/>
</dbReference>
<dbReference type="Pfam" id="PF11951">
    <property type="entry name" value="Fungal_trans_2"/>
    <property type="match status" value="1"/>
</dbReference>
<dbReference type="PANTHER" id="PTHR37540:SF5">
    <property type="entry name" value="TRANSCRIPTION FACTOR DOMAIN-CONTAINING PROTEIN"/>
    <property type="match status" value="1"/>
</dbReference>
<keyword evidence="4" id="KW-1185">Reference proteome</keyword>
<accession>A0A1L7WKV6</accession>
<feature type="region of interest" description="Disordered" evidence="1">
    <location>
        <begin position="877"/>
        <end position="945"/>
    </location>
</feature>
<evidence type="ECO:0000313" key="3">
    <source>
        <dbReference type="EMBL" id="CZR53411.1"/>
    </source>
</evidence>
<evidence type="ECO:0000259" key="2">
    <source>
        <dbReference type="Pfam" id="PF14420"/>
    </source>
</evidence>
<protein>
    <recommendedName>
        <fullName evidence="2">Clr5 domain-containing protein</fullName>
    </recommendedName>
</protein>
<evidence type="ECO:0000256" key="1">
    <source>
        <dbReference type="SAM" id="MobiDB-lite"/>
    </source>
</evidence>